<reference evidence="2 4" key="1">
    <citation type="journal article" date="2004" name="J. Gen. Virol.">
        <title>Comparison of the genome sequence of FP9, an attenuated, tissue culture-adapted European fowlpox virus, with those of virulent American and European viruses.</title>
        <authorList>
            <person name="Skinner M.A."/>
            <person name="Laidlaw S.M."/>
        </authorList>
    </citation>
    <scope>NUCLEOTIDE SEQUENCE [LARGE SCALE GENOMIC DNA]</scope>
    <source>
        <strain evidence="2">HP1-438 Munich</strain>
    </source>
</reference>
<accession>A0A385H9L0</accession>
<evidence type="ECO:0000313" key="1">
    <source>
        <dbReference type="EMBL" id="ART91499.1"/>
    </source>
</evidence>
<organism evidence="2 4">
    <name type="scientific">Fowlpox virus</name>
    <name type="common">FPV</name>
    <dbReference type="NCBI Taxonomy" id="10261"/>
    <lineage>
        <taxon>Viruses</taxon>
        <taxon>Varidnaviria</taxon>
        <taxon>Bamfordvirae</taxon>
        <taxon>Nucleocytoviricota</taxon>
        <taxon>Pokkesviricetes</taxon>
        <taxon>Chitovirales</taxon>
        <taxon>Poxviridae</taxon>
        <taxon>Chordopoxvirinae</taxon>
        <taxon>Avipoxvirus</taxon>
        <taxon>Avipoxvirus fowlpox</taxon>
    </lineage>
</organism>
<dbReference type="EMBL" id="MW142017">
    <property type="protein sequence ID" value="QRM13602.1"/>
    <property type="molecule type" value="Genomic_DNA"/>
</dbReference>
<dbReference type="EMBL" id="AJ581527">
    <property type="protein sequence ID" value="CAE52610.1"/>
    <property type="molecule type" value="Genomic_DNA"/>
</dbReference>
<reference evidence="3" key="3">
    <citation type="journal article" date="2021" name="Arch. Virol.">
        <title>Characterisation of an Australian fowlpox virus carrying a near-full-length provirus of reticuloendotheliosis virus.</title>
        <authorList>
            <person name="Sarker S."/>
            <person name="Athukorala A."/>
            <person name="Bowden T.R."/>
            <person name="Boyle D.B."/>
        </authorList>
    </citation>
    <scope>NUCLEOTIDE SEQUENCE</scope>
    <source>
        <strain evidence="3">FWPV-S</strain>
    </source>
</reference>
<gene>
    <name evidence="2" type="primary">fp9.065</name>
    <name evidence="1" type="synonym">ORF065</name>
</gene>
<dbReference type="Proteomes" id="UP000515929">
    <property type="component" value="Segment"/>
</dbReference>
<name>A0A385H9L0_FOWPV</name>
<evidence type="ECO:0000313" key="2">
    <source>
        <dbReference type="EMBL" id="CAE52610.1"/>
    </source>
</evidence>
<dbReference type="RefSeq" id="NP_039028.1">
    <property type="nucleotide sequence ID" value="NC_002188.1"/>
</dbReference>
<organismHost>
    <name type="scientific">Vertebrata</name>
    <name type="common">vertebrates</name>
    <dbReference type="NCBI Taxonomy" id="7742"/>
</organismHost>
<sequence>MVSNYCVVFMLNNYSSDDYKKIKSLDYHYLILDKHSDSSHKTISGYVELKDGISCSIIENINSRILYKKLQGNKDFLRINKKNIVDSFKSKGCYEEYRSRRLDLSIFDYYK</sequence>
<accession>Q70H86</accession>
<proteinExistence type="predicted"/>
<dbReference type="EMBL" id="KX196452">
    <property type="protein sequence ID" value="ART91499.1"/>
    <property type="molecule type" value="Genomic_DNA"/>
</dbReference>
<dbReference type="KEGG" id="vg:1486613"/>
<dbReference type="Proteomes" id="UP000150838">
    <property type="component" value="Segment"/>
</dbReference>
<protein>
    <submittedName>
        <fullName evidence="2">Uncharacterized protein fp9.065</fullName>
    </submittedName>
</protein>
<evidence type="ECO:0000313" key="4">
    <source>
        <dbReference type="Proteomes" id="UP000150838"/>
    </source>
</evidence>
<dbReference type="OrthoDB" id="38974at10239"/>
<evidence type="ECO:0000313" key="3">
    <source>
        <dbReference type="EMBL" id="QRM13602.1"/>
    </source>
</evidence>
<evidence type="ECO:0000313" key="5">
    <source>
        <dbReference type="Proteomes" id="UP000515929"/>
    </source>
</evidence>
<reference evidence="1 5" key="2">
    <citation type="submission" date="2016-05" db="EMBL/GenBank/DDBJ databases">
        <title>The analysis of a fowlpox virus genome sequence.</title>
        <authorList>
            <person name="Zhao Y."/>
            <person name="Liu S."/>
        </authorList>
    </citation>
    <scope>NUCLEOTIDE SEQUENCE [LARGE SCALE GENOMIC DNA]</scope>
    <source>
        <strain evidence="1 5">NX10</strain>
    </source>
</reference>
<dbReference type="Proteomes" id="UP000627101">
    <property type="component" value="Segment"/>
</dbReference>